<sequence>MTVFLDDERLNGPHVARLSARPQRVALPISANGPKSFEDIIQLECQIWGGAANVILPVTEDGSIPEMYRAILPGSQIDAVKGLGYDPEMSMSDAVDLNYSRETDRDQLAVGLLPYKPTQKQPLVEVANLSKNDPWYEIYLVCLGKLPERIDSDIVRAGSWRQDISFSDFVEIRNMPLTGSLEDLLSRMNPMTRTNTPRRLSMVQLSYAATASTAIRSGHPVLPERWYNRYDAGPNILVVCSPGSLDDLALLWNLRSAHGDFYAVPIGIPYAKFSTEAVQKIKSDPGLARNGISPNSLYITSCSVSTHDISECLGNLSGVSICSPDEMLSFGTVLGWSREDVLVWKDVHASFKPFDPALHREALFQRNLNRLLIMRSDIAVEDSPLPVSGDYRVESTNGIFYNGSYNSWFSPVEGERIRSVQWPSHSLIAQSLASARGLRFRESAPGIAARILVEKVGDLNDLGMLCHAPLLQLLESMAARQGFNWYKDRARREGHEPDLVESVGRSIDELPEKTFQDFKIVLGNSDKATKYWLAWAEKASIILKGFRIQCPECGARQWIPIKSFAPPIICRGCSKTIDFPFGDESVAKFQYRLSEQSRRVYEVDAIGHLLAARFFHWIFEAGSKGQLIGMHPGMSVSKTDGGNEIGEADLMMLTRMGEFIPIEVKRTAKGLNENEIRKLEILSGALKSPWNGVVVCQYVRDVDETSLTSLVTRNRDGTYQRIVLTYDQLLDPHPIWALGGDPFAIRKLTDKEISEREKEFVTSLKRRAEEPDTDWQAYLMLHRHSRPQSNNQNGSGS</sequence>
<dbReference type="AlphaFoldDB" id="A0A261GA99"/>
<gene>
    <name evidence="1" type="ORF">BAQU_0172</name>
</gene>
<protein>
    <submittedName>
        <fullName evidence="1">Anaerobic dehydrogenase</fullName>
    </submittedName>
</protein>
<organism evidence="1 2">
    <name type="scientific">Bifidobacterium aquikefiri</name>
    <dbReference type="NCBI Taxonomy" id="1653207"/>
    <lineage>
        <taxon>Bacteria</taxon>
        <taxon>Bacillati</taxon>
        <taxon>Actinomycetota</taxon>
        <taxon>Actinomycetes</taxon>
        <taxon>Bifidobacteriales</taxon>
        <taxon>Bifidobacteriaceae</taxon>
        <taxon>Bifidobacterium</taxon>
    </lineage>
</organism>
<dbReference type="RefSeq" id="WP_211277063.1">
    <property type="nucleotide sequence ID" value="NZ_JBDNVO010000023.1"/>
</dbReference>
<keyword evidence="2" id="KW-1185">Reference proteome</keyword>
<accession>A0A261GA99</accession>
<reference evidence="1 2" key="1">
    <citation type="journal article" date="2017" name="BMC Genomics">
        <title>Comparative genomic and phylogenomic analyses of the Bifidobacteriaceae family.</title>
        <authorList>
            <person name="Lugli G.A."/>
            <person name="Milani C."/>
            <person name="Turroni F."/>
            <person name="Duranti S."/>
            <person name="Mancabelli L."/>
            <person name="Mangifesta M."/>
            <person name="Ferrario C."/>
            <person name="Modesto M."/>
            <person name="Mattarelli P."/>
            <person name="Jiri K."/>
            <person name="van Sinderen D."/>
            <person name="Ventura M."/>
        </authorList>
    </citation>
    <scope>NUCLEOTIDE SEQUENCE [LARGE SCALE GENOMIC DNA]</scope>
    <source>
        <strain evidence="1 2">LMG 28769</strain>
    </source>
</reference>
<dbReference type="Proteomes" id="UP000216451">
    <property type="component" value="Unassembled WGS sequence"/>
</dbReference>
<evidence type="ECO:0000313" key="1">
    <source>
        <dbReference type="EMBL" id="OZG68357.1"/>
    </source>
</evidence>
<dbReference type="GeneID" id="98296693"/>
<proteinExistence type="predicted"/>
<evidence type="ECO:0000313" key="2">
    <source>
        <dbReference type="Proteomes" id="UP000216451"/>
    </source>
</evidence>
<comment type="caution">
    <text evidence="1">The sequence shown here is derived from an EMBL/GenBank/DDBJ whole genome shotgun (WGS) entry which is preliminary data.</text>
</comment>
<dbReference type="EMBL" id="MWXA01000002">
    <property type="protein sequence ID" value="OZG68357.1"/>
    <property type="molecule type" value="Genomic_DNA"/>
</dbReference>
<name>A0A261GA99_9BIFI</name>